<evidence type="ECO:0000313" key="2">
    <source>
        <dbReference type="EMBL" id="CAI9171931.1"/>
    </source>
</evidence>
<organism evidence="2 3">
    <name type="scientific">Rangifer tarandus platyrhynchus</name>
    <name type="common">Svalbard reindeer</name>
    <dbReference type="NCBI Taxonomy" id="3082113"/>
    <lineage>
        <taxon>Eukaryota</taxon>
        <taxon>Metazoa</taxon>
        <taxon>Chordata</taxon>
        <taxon>Craniata</taxon>
        <taxon>Vertebrata</taxon>
        <taxon>Euteleostomi</taxon>
        <taxon>Mammalia</taxon>
        <taxon>Eutheria</taxon>
        <taxon>Laurasiatheria</taxon>
        <taxon>Artiodactyla</taxon>
        <taxon>Ruminantia</taxon>
        <taxon>Pecora</taxon>
        <taxon>Cervidae</taxon>
        <taxon>Odocoileinae</taxon>
        <taxon>Rangifer</taxon>
    </lineage>
</organism>
<evidence type="ECO:0000313" key="3">
    <source>
        <dbReference type="Proteomes" id="UP001176941"/>
    </source>
</evidence>
<feature type="region of interest" description="Disordered" evidence="1">
    <location>
        <begin position="1"/>
        <end position="52"/>
    </location>
</feature>
<accession>A0ABN8ZIA9</accession>
<feature type="region of interest" description="Disordered" evidence="1">
    <location>
        <begin position="76"/>
        <end position="102"/>
    </location>
</feature>
<dbReference type="EMBL" id="OX459967">
    <property type="protein sequence ID" value="CAI9171931.1"/>
    <property type="molecule type" value="Genomic_DNA"/>
</dbReference>
<feature type="compositionally biased region" description="Basic residues" evidence="1">
    <location>
        <begin position="1"/>
        <end position="11"/>
    </location>
</feature>
<evidence type="ECO:0000256" key="1">
    <source>
        <dbReference type="SAM" id="MobiDB-lite"/>
    </source>
</evidence>
<sequence length="102" mass="10876">MKKRNWGKRACNRIEKAIPLTQQKVQTNSVDGGEGPQSPRFESRGRSKARTAVRARGRVGWLRDCLSSRCVSMKPTASAAAQAAPLAAVGSASPASSPSEPR</sequence>
<protein>
    <submittedName>
        <fullName evidence="2">Uncharacterized protein</fullName>
    </submittedName>
</protein>
<keyword evidence="3" id="KW-1185">Reference proteome</keyword>
<feature type="compositionally biased region" description="Polar residues" evidence="1">
    <location>
        <begin position="20"/>
        <end position="30"/>
    </location>
</feature>
<dbReference type="Proteomes" id="UP001176941">
    <property type="component" value="Chromosome 31"/>
</dbReference>
<proteinExistence type="predicted"/>
<reference evidence="2" key="1">
    <citation type="submission" date="2023-04" db="EMBL/GenBank/DDBJ databases">
        <authorList>
            <consortium name="ELIXIR-Norway"/>
        </authorList>
    </citation>
    <scope>NUCLEOTIDE SEQUENCE [LARGE SCALE GENOMIC DNA]</scope>
</reference>
<name>A0ABN8ZIA9_RANTA</name>
<gene>
    <name evidence="2" type="ORF">MRATA1EN1_LOCUS20893</name>
</gene>